<dbReference type="PANTHER" id="PTHR35678:SF1">
    <property type="entry name" value="PROTEIN STPG4"/>
    <property type="match status" value="1"/>
</dbReference>
<evidence type="ECO:0000313" key="6">
    <source>
        <dbReference type="EMBL" id="EDO35197.1"/>
    </source>
</evidence>
<reference evidence="6 7" key="1">
    <citation type="journal article" date="2007" name="Science">
        <title>Sea anemone genome reveals ancestral eumetazoan gene repertoire and genomic organization.</title>
        <authorList>
            <person name="Putnam N.H."/>
            <person name="Srivastava M."/>
            <person name="Hellsten U."/>
            <person name="Dirks B."/>
            <person name="Chapman J."/>
            <person name="Salamov A."/>
            <person name="Terry A."/>
            <person name="Shapiro H."/>
            <person name="Lindquist E."/>
            <person name="Kapitonov V.V."/>
            <person name="Jurka J."/>
            <person name="Genikhovich G."/>
            <person name="Grigoriev I.V."/>
            <person name="Lucas S.M."/>
            <person name="Steele R.E."/>
            <person name="Finnerty J.R."/>
            <person name="Technau U."/>
            <person name="Martindale M.Q."/>
            <person name="Rokhsar D.S."/>
        </authorList>
    </citation>
    <scope>NUCLEOTIDE SEQUENCE [LARGE SCALE GENOMIC DNA]</scope>
    <source>
        <strain evidence="7">CH2 X CH6</strain>
    </source>
</reference>
<dbReference type="PANTHER" id="PTHR35678">
    <property type="entry name" value="PROTEIN STPG4"/>
    <property type="match status" value="1"/>
</dbReference>
<dbReference type="GO" id="GO:1902110">
    <property type="term" value="P:positive regulation of mitochondrial membrane permeability involved in apoptotic process"/>
    <property type="evidence" value="ECO:0000318"/>
    <property type="project" value="GO_Central"/>
</dbReference>
<gene>
    <name evidence="6" type="ORF">NEMVEDRAFT_v1g191297</name>
</gene>
<feature type="compositionally biased region" description="Basic and acidic residues" evidence="5">
    <location>
        <begin position="76"/>
        <end position="87"/>
    </location>
</feature>
<comment type="subcellular location">
    <subcellularLocation>
        <location evidence="2">Cytoplasm</location>
    </subcellularLocation>
    <subcellularLocation>
        <location evidence="1">Nucleus</location>
    </subcellularLocation>
</comment>
<sequence length="348" mass="37759">MADSVHIEQSTGRPVGGSVNGGRLHRGHGKVAASASIPSKYQTIVSDNSEKKGFLSRSRRFADGGLGANPGPGRYEQPRPIEMERTSFSKKGTGGFASKSKRFPRKAIRGESGPGPGEYDQKLPQEHYYNRSGATSNFHLPIAVARKEDKINSFPAPNHYNVGNITGRVAHDNNVAACAAFRSKSKRNWILSQAGPSPCHYTINDQLIKDAPKGVTAPFKSTTERKMARSPLPFPGPGTYKPYDEGKTLHPRDRHGFLNKHYLCISAPALPLPLPDPNPGPGHYNIVDYEGPPKHFMSSSAFVSATSRWGNDATVGGDDEAPGPATYRPQQTGKQSFIYNANARWVPG</sequence>
<dbReference type="InterPro" id="IPR010736">
    <property type="entry name" value="SHIPPO-rpt"/>
</dbReference>
<evidence type="ECO:0008006" key="8">
    <source>
        <dbReference type="Google" id="ProtNLM"/>
    </source>
</evidence>
<dbReference type="HOGENOM" id="CLU_071847_0_0_1"/>
<dbReference type="GO" id="GO:0005739">
    <property type="term" value="C:mitochondrion"/>
    <property type="evidence" value="ECO:0007669"/>
    <property type="project" value="GOC"/>
</dbReference>
<keyword evidence="4" id="KW-0539">Nucleus</keyword>
<dbReference type="Proteomes" id="UP000001593">
    <property type="component" value="Unassembled WGS sequence"/>
</dbReference>
<proteinExistence type="predicted"/>
<dbReference type="AlphaFoldDB" id="A7SM96"/>
<dbReference type="OMA" id="NANARWV"/>
<evidence type="ECO:0000313" key="7">
    <source>
        <dbReference type="Proteomes" id="UP000001593"/>
    </source>
</evidence>
<feature type="region of interest" description="Disordered" evidence="5">
    <location>
        <begin position="1"/>
        <end position="120"/>
    </location>
</feature>
<evidence type="ECO:0000256" key="3">
    <source>
        <dbReference type="ARBA" id="ARBA00022490"/>
    </source>
</evidence>
<dbReference type="PhylomeDB" id="A7SM96"/>
<dbReference type="EMBL" id="DS469706">
    <property type="protein sequence ID" value="EDO35197.1"/>
    <property type="molecule type" value="Genomic_DNA"/>
</dbReference>
<evidence type="ECO:0000256" key="4">
    <source>
        <dbReference type="ARBA" id="ARBA00023242"/>
    </source>
</evidence>
<dbReference type="Pfam" id="PF07004">
    <property type="entry name" value="SHIPPO-rpt"/>
    <property type="match status" value="4"/>
</dbReference>
<organism evidence="6 7">
    <name type="scientific">Nematostella vectensis</name>
    <name type="common">Starlet sea anemone</name>
    <dbReference type="NCBI Taxonomy" id="45351"/>
    <lineage>
        <taxon>Eukaryota</taxon>
        <taxon>Metazoa</taxon>
        <taxon>Cnidaria</taxon>
        <taxon>Anthozoa</taxon>
        <taxon>Hexacorallia</taxon>
        <taxon>Actiniaria</taxon>
        <taxon>Edwardsiidae</taxon>
        <taxon>Nematostella</taxon>
    </lineage>
</organism>
<feature type="compositionally biased region" description="Polar residues" evidence="5">
    <location>
        <begin position="36"/>
        <end position="47"/>
    </location>
</feature>
<evidence type="ECO:0000256" key="5">
    <source>
        <dbReference type="SAM" id="MobiDB-lite"/>
    </source>
</evidence>
<evidence type="ECO:0000256" key="2">
    <source>
        <dbReference type="ARBA" id="ARBA00004496"/>
    </source>
</evidence>
<dbReference type="eggNOG" id="ENOG502R2KG">
    <property type="taxonomic scope" value="Eukaryota"/>
</dbReference>
<keyword evidence="7" id="KW-1185">Reference proteome</keyword>
<protein>
    <recommendedName>
        <fullName evidence="8">O(6)-methylguanine-induced apoptosis 2</fullName>
    </recommendedName>
</protein>
<feature type="region of interest" description="Disordered" evidence="5">
    <location>
        <begin position="311"/>
        <end position="330"/>
    </location>
</feature>
<name>A7SM96_NEMVE</name>
<dbReference type="OrthoDB" id="186871at2759"/>
<dbReference type="InParanoid" id="A7SM96"/>
<dbReference type="GO" id="GO:0005634">
    <property type="term" value="C:nucleus"/>
    <property type="evidence" value="ECO:0007669"/>
    <property type="project" value="UniProtKB-SubCell"/>
</dbReference>
<keyword evidence="3" id="KW-0963">Cytoplasm</keyword>
<evidence type="ECO:0000256" key="1">
    <source>
        <dbReference type="ARBA" id="ARBA00004123"/>
    </source>
</evidence>
<accession>A7SM96</accession>
<dbReference type="KEGG" id="nve:5506596"/>